<proteinExistence type="predicted"/>
<sequence>MANGSMLQELKAEIVEHGELQLIGIPCIGLNDIGSKYRQAKDSLLGLAAHMPQIVDASVQYGVWPQSTEQNNPETHVYILCVEVSTFNGVPEWFTRIVLPPHSCVAAASKDGDYDGAGRVIDDFIAANGLTVGVQKRVYTICDRYRYNMEGFARYSLPIER</sequence>
<comment type="caution">
    <text evidence="1">The sequence shown here is derived from an EMBL/GenBank/DDBJ whole genome shotgun (WGS) entry which is preliminary data.</text>
</comment>
<protein>
    <submittedName>
        <fullName evidence="1">Uncharacterized protein</fullName>
    </submittedName>
</protein>
<dbReference type="Proteomes" id="UP000637643">
    <property type="component" value="Unassembled WGS sequence"/>
</dbReference>
<dbReference type="EMBL" id="BMKR01000056">
    <property type="protein sequence ID" value="GGG12285.1"/>
    <property type="molecule type" value="Genomic_DNA"/>
</dbReference>
<keyword evidence="2" id="KW-1185">Reference proteome</keyword>
<reference evidence="1" key="1">
    <citation type="journal article" date="2014" name="Int. J. Syst. Evol. Microbiol.">
        <title>Complete genome sequence of Corynebacterium casei LMG S-19264T (=DSM 44701T), isolated from a smear-ripened cheese.</title>
        <authorList>
            <consortium name="US DOE Joint Genome Institute (JGI-PGF)"/>
            <person name="Walter F."/>
            <person name="Albersmeier A."/>
            <person name="Kalinowski J."/>
            <person name="Ruckert C."/>
        </authorList>
    </citation>
    <scope>NUCLEOTIDE SEQUENCE</scope>
    <source>
        <strain evidence="1">CGMCC 1.16134</strain>
    </source>
</reference>
<gene>
    <name evidence="1" type="ORF">GCM10010912_65920</name>
</gene>
<evidence type="ECO:0000313" key="1">
    <source>
        <dbReference type="EMBL" id="GGG12285.1"/>
    </source>
</evidence>
<accession>A0A917FXU5</accession>
<dbReference type="AlphaFoldDB" id="A0A917FXU5"/>
<organism evidence="1 2">
    <name type="scientific">Paenibacillus albidus</name>
    <dbReference type="NCBI Taxonomy" id="2041023"/>
    <lineage>
        <taxon>Bacteria</taxon>
        <taxon>Bacillati</taxon>
        <taxon>Bacillota</taxon>
        <taxon>Bacilli</taxon>
        <taxon>Bacillales</taxon>
        <taxon>Paenibacillaceae</taxon>
        <taxon>Paenibacillus</taxon>
    </lineage>
</organism>
<reference evidence="1" key="2">
    <citation type="submission" date="2020-09" db="EMBL/GenBank/DDBJ databases">
        <authorList>
            <person name="Sun Q."/>
            <person name="Zhou Y."/>
        </authorList>
    </citation>
    <scope>NUCLEOTIDE SEQUENCE</scope>
    <source>
        <strain evidence="1">CGMCC 1.16134</strain>
    </source>
</reference>
<name>A0A917FXU5_9BACL</name>
<evidence type="ECO:0000313" key="2">
    <source>
        <dbReference type="Proteomes" id="UP000637643"/>
    </source>
</evidence>